<dbReference type="Proteomes" id="UP000005012">
    <property type="component" value="Chromosome"/>
</dbReference>
<dbReference type="InterPro" id="IPR057338">
    <property type="entry name" value="DprA_SAM"/>
</dbReference>
<evidence type="ECO:0000259" key="2">
    <source>
        <dbReference type="Pfam" id="PF02481"/>
    </source>
</evidence>
<evidence type="ECO:0000259" key="3">
    <source>
        <dbReference type="Pfam" id="PF17782"/>
    </source>
</evidence>
<organism evidence="5 6">
    <name type="scientific">Providencia stuartii (strain MRSN 2154)</name>
    <dbReference type="NCBI Taxonomy" id="1157951"/>
    <lineage>
        <taxon>Bacteria</taxon>
        <taxon>Pseudomonadati</taxon>
        <taxon>Pseudomonadota</taxon>
        <taxon>Gammaproteobacteria</taxon>
        <taxon>Enterobacterales</taxon>
        <taxon>Morganellaceae</taxon>
        <taxon>Providencia</taxon>
    </lineage>
</organism>
<protein>
    <submittedName>
        <fullName evidence="5">Protein smf</fullName>
    </submittedName>
</protein>
<dbReference type="PANTHER" id="PTHR43022">
    <property type="entry name" value="PROTEIN SMF"/>
    <property type="match status" value="1"/>
</dbReference>
<dbReference type="EMBL" id="CP003488">
    <property type="protein sequence ID" value="AFH94154.1"/>
    <property type="molecule type" value="Genomic_DNA"/>
</dbReference>
<proteinExistence type="inferred from homology"/>
<dbReference type="Gene3D" id="3.40.50.450">
    <property type="match status" value="1"/>
</dbReference>
<accession>A0A140NK64</accession>
<dbReference type="Pfam" id="PF02481">
    <property type="entry name" value="DNA_processg_A"/>
    <property type="match status" value="1"/>
</dbReference>
<dbReference type="InterPro" id="IPR057666">
    <property type="entry name" value="DrpA_SLOG"/>
</dbReference>
<feature type="domain" description="Smf/DprA SLOG" evidence="2">
    <location>
        <begin position="73"/>
        <end position="281"/>
    </location>
</feature>
<evidence type="ECO:0000259" key="4">
    <source>
        <dbReference type="Pfam" id="PF25317"/>
    </source>
</evidence>
<dbReference type="GO" id="GO:0009294">
    <property type="term" value="P:DNA-mediated transformation"/>
    <property type="evidence" value="ECO:0007669"/>
    <property type="project" value="InterPro"/>
</dbReference>
<reference evidence="5 6" key="1">
    <citation type="journal article" date="2012" name="J. Bacteriol.">
        <title>Complete Genome Sequence of Providencia stuartii Clinical Isolate MRSN 2154.</title>
        <authorList>
            <person name="Clifford R.J."/>
            <person name="Hang J."/>
            <person name="Riley M.C."/>
            <person name="Onmus-Leone F."/>
            <person name="Kuschner R.A."/>
            <person name="Lesho E.P."/>
            <person name="Waterman P.E."/>
        </authorList>
    </citation>
    <scope>NUCLEOTIDE SEQUENCE [LARGE SCALE GENOMIC DNA]</scope>
    <source>
        <strain evidence="5 6">MRSN 2154</strain>
    </source>
</reference>
<sequence length="359" mass="39624">MDAQEIWLRMSQVSRLSPHKALKIINKLRILEQVCSSVLQECGLSELQCLQFLHVPSVKLAQTLKWLEKEENQLITFCDSLYPSLLKHISNPPLVLFVIGQSELMATAQIAIVGSRQASEYGRKWADRFANKFTDYGFTITSGLAFGIDAASHRAALAANGKTVAVLGSGLANIYPRQHTALAEQIKQEGVLISEFLPNAPPLPRQFPRRNRIISGLSKATVVVEAGLKSGSLITARYAIEQNRDLFTIPAPLGNSAYSGNHWLLQQGAYLLVEPEDIKHHIEVGLNWLPVEPLEEETLNAEFNLTENKILSMVEYHPTPADVIAERVQQPITEVIAVLTELEIDGAIASVTGGYIKLS</sequence>
<dbReference type="OrthoDB" id="9785707at2"/>
<evidence type="ECO:0000313" key="6">
    <source>
        <dbReference type="Proteomes" id="UP000005012"/>
    </source>
</evidence>
<dbReference type="AlphaFoldDB" id="A0A140NK64"/>
<dbReference type="Gene3D" id="1.10.10.10">
    <property type="entry name" value="Winged helix-like DNA-binding domain superfamily/Winged helix DNA-binding domain"/>
    <property type="match status" value="1"/>
</dbReference>
<dbReference type="InterPro" id="IPR003488">
    <property type="entry name" value="DprA"/>
</dbReference>
<dbReference type="GeneID" id="93521107"/>
<dbReference type="NCBIfam" id="TIGR00732">
    <property type="entry name" value="dprA"/>
    <property type="match status" value="1"/>
</dbReference>
<evidence type="ECO:0000256" key="1">
    <source>
        <dbReference type="ARBA" id="ARBA00006525"/>
    </source>
</evidence>
<dbReference type="RefSeq" id="WP_004926412.1">
    <property type="nucleotide sequence ID" value="NC_017731.1"/>
</dbReference>
<comment type="similarity">
    <text evidence="1">Belongs to the DprA/Smf family.</text>
</comment>
<feature type="domain" description="DprA winged helix" evidence="3">
    <location>
        <begin position="306"/>
        <end position="354"/>
    </location>
</feature>
<dbReference type="Pfam" id="PF17782">
    <property type="entry name" value="WHD_DprA"/>
    <property type="match status" value="1"/>
</dbReference>
<dbReference type="InterPro" id="IPR036388">
    <property type="entry name" value="WH-like_DNA-bd_sf"/>
</dbReference>
<gene>
    <name evidence="5" type="ordered locus">S70_11525</name>
</gene>
<dbReference type="PANTHER" id="PTHR43022:SF1">
    <property type="entry name" value="PROTEIN SMF"/>
    <property type="match status" value="1"/>
</dbReference>
<dbReference type="Pfam" id="PF25317">
    <property type="entry name" value="SAM_SMF"/>
    <property type="match status" value="1"/>
</dbReference>
<feature type="domain" description="Smf/DprA SAM" evidence="4">
    <location>
        <begin position="1"/>
        <end position="65"/>
    </location>
</feature>
<dbReference type="SUPFAM" id="SSF102405">
    <property type="entry name" value="MCP/YpsA-like"/>
    <property type="match status" value="1"/>
</dbReference>
<dbReference type="InterPro" id="IPR041614">
    <property type="entry name" value="DprA_WH"/>
</dbReference>
<dbReference type="HOGENOM" id="CLU_029601_0_3_6"/>
<evidence type="ECO:0000313" key="5">
    <source>
        <dbReference type="EMBL" id="AFH94154.1"/>
    </source>
</evidence>
<dbReference type="KEGG" id="psi:S70_11525"/>
<dbReference type="PATRIC" id="fig|1157951.4.peg.2317"/>
<reference evidence="6" key="2">
    <citation type="submission" date="2012-04" db="EMBL/GenBank/DDBJ databases">
        <title>Complete genome sequence of Providencia stuartii clinical isolate MRSN 2154.</title>
        <authorList>
            <person name="Clifford R.J."/>
            <person name="Hang J."/>
            <person name="Riley M.C."/>
            <person name="Onmus-Leone F."/>
            <person name="Kuschner R.A."/>
            <person name="Lesho E.P."/>
            <person name="Waterman P.E."/>
        </authorList>
    </citation>
    <scope>NUCLEOTIDE SEQUENCE [LARGE SCALE GENOMIC DNA]</scope>
    <source>
        <strain evidence="6">MRSN 2154</strain>
    </source>
</reference>
<name>A0A140NK64_PROSM</name>